<dbReference type="AlphaFoldDB" id="A0A9X2A9K6"/>
<evidence type="ECO:0000313" key="2">
    <source>
        <dbReference type="EMBL" id="MCH4822236.1"/>
    </source>
</evidence>
<accession>A0A9X2A9K6</accession>
<keyword evidence="1" id="KW-0812">Transmembrane</keyword>
<keyword evidence="1" id="KW-1133">Transmembrane helix</keyword>
<keyword evidence="3" id="KW-1185">Reference proteome</keyword>
<comment type="caution">
    <text evidence="2">The sequence shown here is derived from an EMBL/GenBank/DDBJ whole genome shotgun (WGS) entry which is preliminary data.</text>
</comment>
<protein>
    <submittedName>
        <fullName evidence="2">Uncharacterized protein</fullName>
    </submittedName>
</protein>
<name>A0A9X2A9K6_9FLAO</name>
<evidence type="ECO:0000313" key="3">
    <source>
        <dbReference type="Proteomes" id="UP001139226"/>
    </source>
</evidence>
<feature type="transmembrane region" description="Helical" evidence="1">
    <location>
        <begin position="5"/>
        <end position="25"/>
    </location>
</feature>
<keyword evidence="1" id="KW-0472">Membrane</keyword>
<dbReference type="EMBL" id="JAKVTV010000001">
    <property type="protein sequence ID" value="MCH4822236.1"/>
    <property type="molecule type" value="Genomic_DNA"/>
</dbReference>
<dbReference type="Proteomes" id="UP001139226">
    <property type="component" value="Unassembled WGS sequence"/>
</dbReference>
<feature type="transmembrane region" description="Helical" evidence="1">
    <location>
        <begin position="37"/>
        <end position="56"/>
    </location>
</feature>
<sequence length="72" mass="8457">MKKLFFYLFIIIAIVLLVQILKILILDLPKLTPYGYGYLGGKVILFFLFLGFSYLIRRNIKGSKTRSKRQIE</sequence>
<dbReference type="RefSeq" id="WP_240712346.1">
    <property type="nucleotide sequence ID" value="NZ_JAKVTV010000001.1"/>
</dbReference>
<evidence type="ECO:0000256" key="1">
    <source>
        <dbReference type="SAM" id="Phobius"/>
    </source>
</evidence>
<proteinExistence type="predicted"/>
<organism evidence="2 3">
    <name type="scientific">Christiangramia lutea</name>
    <dbReference type="NCBI Taxonomy" id="1607951"/>
    <lineage>
        <taxon>Bacteria</taxon>
        <taxon>Pseudomonadati</taxon>
        <taxon>Bacteroidota</taxon>
        <taxon>Flavobacteriia</taxon>
        <taxon>Flavobacteriales</taxon>
        <taxon>Flavobacteriaceae</taxon>
        <taxon>Christiangramia</taxon>
    </lineage>
</organism>
<reference evidence="2" key="1">
    <citation type="submission" date="2022-03" db="EMBL/GenBank/DDBJ databases">
        <title>Gramella crocea sp. nov., isolated from activated sludge of a seafood processing plant.</title>
        <authorList>
            <person name="Zhang X."/>
        </authorList>
    </citation>
    <scope>NUCLEOTIDE SEQUENCE</scope>
    <source>
        <strain evidence="2">YJ019</strain>
    </source>
</reference>
<gene>
    <name evidence="2" type="ORF">ML462_03535</name>
</gene>